<dbReference type="AlphaFoldDB" id="A0AA88ZTD8"/>
<dbReference type="PROSITE" id="PS51257">
    <property type="entry name" value="PROKAR_LIPOPROTEIN"/>
    <property type="match status" value="1"/>
</dbReference>
<evidence type="ECO:0000313" key="4">
    <source>
        <dbReference type="Proteomes" id="UP000030016"/>
    </source>
</evidence>
<evidence type="ECO:0000256" key="1">
    <source>
        <dbReference type="SAM" id="MobiDB-lite"/>
    </source>
</evidence>
<keyword evidence="2" id="KW-0732">Signal</keyword>
<dbReference type="Proteomes" id="UP000030016">
    <property type="component" value="Unassembled WGS sequence"/>
</dbReference>
<dbReference type="RefSeq" id="WP_039249686.1">
    <property type="nucleotide sequence ID" value="NZ_JDRX01000010.1"/>
</dbReference>
<gene>
    <name evidence="3" type="ORF">Z969_06150</name>
</gene>
<sequence length="167" mass="17864">MKKGIIAVASAVVLSLSLIGCGTPDSTKDNKNTTNETTKQEVKQNTNGNTNGMNKLGDYSSERVKKVEDAVNKIKEVKSSAVVITGDRALVGINMQSNVEAAKTNKVKSEVEKAAKAADKSLTSVAVSSDADVFTRISKVGEGLKSGRPFSEFTNEVEEIFRRVLPQ</sequence>
<protein>
    <recommendedName>
        <fullName evidence="5">Sporulation protein</fullName>
    </recommendedName>
</protein>
<feature type="signal peptide" evidence="2">
    <location>
        <begin position="1"/>
        <end position="22"/>
    </location>
</feature>
<accession>A0AA88ZTD8</accession>
<evidence type="ECO:0000313" key="3">
    <source>
        <dbReference type="EMBL" id="KGN02349.1"/>
    </source>
</evidence>
<dbReference type="EMBL" id="JDRX01000010">
    <property type="protein sequence ID" value="KGN02349.1"/>
    <property type="molecule type" value="Genomic_DNA"/>
</dbReference>
<feature type="compositionally biased region" description="Polar residues" evidence="1">
    <location>
        <begin position="43"/>
        <end position="53"/>
    </location>
</feature>
<name>A0AA88ZTD8_CLONO</name>
<proteinExistence type="predicted"/>
<organism evidence="3 4">
    <name type="scientific">Clostridium novyi A str. 4570</name>
    <dbReference type="NCBI Taxonomy" id="1444290"/>
    <lineage>
        <taxon>Bacteria</taxon>
        <taxon>Bacillati</taxon>
        <taxon>Bacillota</taxon>
        <taxon>Clostridia</taxon>
        <taxon>Eubacteriales</taxon>
        <taxon>Clostridiaceae</taxon>
        <taxon>Clostridium</taxon>
    </lineage>
</organism>
<dbReference type="InterPro" id="IPR014247">
    <property type="entry name" value="Spore_lipoprot_YhcN/YlaJ"/>
</dbReference>
<evidence type="ECO:0000256" key="2">
    <source>
        <dbReference type="SAM" id="SignalP"/>
    </source>
</evidence>
<feature type="chain" id="PRO_5041697480" description="Sporulation protein" evidence="2">
    <location>
        <begin position="23"/>
        <end position="167"/>
    </location>
</feature>
<dbReference type="GO" id="GO:0030435">
    <property type="term" value="P:sporulation resulting in formation of a cellular spore"/>
    <property type="evidence" value="ECO:0007669"/>
    <property type="project" value="InterPro"/>
</dbReference>
<dbReference type="NCBIfam" id="TIGR02898">
    <property type="entry name" value="spore_YhcN_YlaJ"/>
    <property type="match status" value="1"/>
</dbReference>
<reference evidence="3 4" key="1">
    <citation type="submission" date="2014-01" db="EMBL/GenBank/DDBJ databases">
        <title>Plasmidome dynamics in the species complex Clostridium novyi sensu lato converts strains of independent lineages into distinctly different pathogens.</title>
        <authorList>
            <person name="Skarin H."/>
            <person name="Segerman B."/>
        </authorList>
    </citation>
    <scope>NUCLEOTIDE SEQUENCE [LARGE SCALE GENOMIC DNA]</scope>
    <source>
        <strain evidence="3 4">4570</strain>
    </source>
</reference>
<feature type="region of interest" description="Disordered" evidence="1">
    <location>
        <begin position="24"/>
        <end position="57"/>
    </location>
</feature>
<dbReference type="InterPro" id="IPR019076">
    <property type="entry name" value="Spore_lipoprot_YhcN/YlaJ-like"/>
</dbReference>
<comment type="caution">
    <text evidence="3">The sequence shown here is derived from an EMBL/GenBank/DDBJ whole genome shotgun (WGS) entry which is preliminary data.</text>
</comment>
<dbReference type="Pfam" id="PF09580">
    <property type="entry name" value="Spore_YhcN_YlaJ"/>
    <property type="match status" value="1"/>
</dbReference>
<evidence type="ECO:0008006" key="5">
    <source>
        <dbReference type="Google" id="ProtNLM"/>
    </source>
</evidence>